<dbReference type="AlphaFoldDB" id="A0A0G2HVQ6"/>
<dbReference type="EMBL" id="LCZI01001136">
    <property type="protein sequence ID" value="KKZ62317.1"/>
    <property type="molecule type" value="Genomic_DNA"/>
</dbReference>
<name>A0A0G2HVQ6_9EURO</name>
<evidence type="ECO:0000256" key="1">
    <source>
        <dbReference type="ARBA" id="ARBA00022801"/>
    </source>
</evidence>
<evidence type="ECO:0000313" key="4">
    <source>
        <dbReference type="Proteomes" id="UP000034164"/>
    </source>
</evidence>
<dbReference type="PANTHER" id="PTHR48081:SF3">
    <property type="entry name" value="ALPHA_BETA HYDROLASE FOLD-3 DOMAIN-CONTAINING PROTEIN"/>
    <property type="match status" value="1"/>
</dbReference>
<comment type="caution">
    <text evidence="3">The sequence shown here is derived from an EMBL/GenBank/DDBJ whole genome shotgun (WGS) entry which is preliminary data.</text>
</comment>
<dbReference type="InterPro" id="IPR013094">
    <property type="entry name" value="AB_hydrolase_3"/>
</dbReference>
<dbReference type="InterPro" id="IPR050300">
    <property type="entry name" value="GDXG_lipolytic_enzyme"/>
</dbReference>
<dbReference type="OrthoDB" id="19653at2759"/>
<dbReference type="VEuPathDB" id="FungiDB:EMCG_00391"/>
<sequence>MEPYSIDPETQFENSQKLLAQFDAYRTAYKYIDAQAIHAVFIIPKQLPSGPRPLLVRFHGGGFCEGEAEASIRPFFLELALKHGAVILAPDYRLRPEHEIVDGVEDTRSFWKWVEQEMPRVVYQSIPSLELDLSNLLVCGESSGGCHAAQTALLDMTSLSIKALFLQYPVVDLGGFCRMPETRVEEAAKMLEVYPYSLVEEHMAAIEPGKICSRAKFGTRGQLCGALLMARQLCDLSGDKAWIDPMISLETAGNIPPILLYHSKGDQLIPWQHIEAWAAKLRKLRPEVPLHLAYQTGEHSFDNNYTMATPWLEEPLQFVQKYWPARYN</sequence>
<evidence type="ECO:0000313" key="3">
    <source>
        <dbReference type="EMBL" id="KKZ62317.1"/>
    </source>
</evidence>
<proteinExistence type="predicted"/>
<dbReference type="InterPro" id="IPR029058">
    <property type="entry name" value="AB_hydrolase_fold"/>
</dbReference>
<dbReference type="Pfam" id="PF07859">
    <property type="entry name" value="Abhydrolase_3"/>
    <property type="match status" value="1"/>
</dbReference>
<dbReference type="GO" id="GO:0016787">
    <property type="term" value="F:hydrolase activity"/>
    <property type="evidence" value="ECO:0007669"/>
    <property type="project" value="UniProtKB-KW"/>
</dbReference>
<keyword evidence="1" id="KW-0378">Hydrolase</keyword>
<organism evidence="3 4">
    <name type="scientific">[Emmonsia] crescens</name>
    <dbReference type="NCBI Taxonomy" id="73230"/>
    <lineage>
        <taxon>Eukaryota</taxon>
        <taxon>Fungi</taxon>
        <taxon>Dikarya</taxon>
        <taxon>Ascomycota</taxon>
        <taxon>Pezizomycotina</taxon>
        <taxon>Eurotiomycetes</taxon>
        <taxon>Eurotiomycetidae</taxon>
        <taxon>Onygenales</taxon>
        <taxon>Ajellomycetaceae</taxon>
        <taxon>Emergomyces</taxon>
    </lineage>
</organism>
<protein>
    <recommendedName>
        <fullName evidence="2">Alpha/beta hydrolase fold-3 domain-containing protein</fullName>
    </recommendedName>
</protein>
<dbReference type="PANTHER" id="PTHR48081">
    <property type="entry name" value="AB HYDROLASE SUPERFAMILY PROTEIN C4A8.06C"/>
    <property type="match status" value="1"/>
</dbReference>
<accession>A0A0G2HVQ6</accession>
<reference evidence="4" key="1">
    <citation type="journal article" date="2015" name="PLoS Genet.">
        <title>The dynamic genome and transcriptome of the human fungal pathogen Blastomyces and close relative Emmonsia.</title>
        <authorList>
            <person name="Munoz J.F."/>
            <person name="Gauthier G.M."/>
            <person name="Desjardins C.A."/>
            <person name="Gallo J.E."/>
            <person name="Holder J."/>
            <person name="Sullivan T.D."/>
            <person name="Marty A.J."/>
            <person name="Carmen J.C."/>
            <person name="Chen Z."/>
            <person name="Ding L."/>
            <person name="Gujja S."/>
            <person name="Magrini V."/>
            <person name="Misas E."/>
            <person name="Mitreva M."/>
            <person name="Priest M."/>
            <person name="Saif S."/>
            <person name="Whiston E.A."/>
            <person name="Young S."/>
            <person name="Zeng Q."/>
            <person name="Goldman W.E."/>
            <person name="Mardis E.R."/>
            <person name="Taylor J.W."/>
            <person name="McEwen J.G."/>
            <person name="Clay O.K."/>
            <person name="Klein B.S."/>
            <person name="Cuomo C.A."/>
        </authorList>
    </citation>
    <scope>NUCLEOTIDE SEQUENCE [LARGE SCALE GENOMIC DNA]</scope>
    <source>
        <strain evidence="4">UAMH 3008</strain>
    </source>
</reference>
<gene>
    <name evidence="3" type="ORF">EMCG_00391</name>
</gene>
<dbReference type="Proteomes" id="UP000034164">
    <property type="component" value="Unassembled WGS sequence"/>
</dbReference>
<evidence type="ECO:0000259" key="2">
    <source>
        <dbReference type="Pfam" id="PF07859"/>
    </source>
</evidence>
<feature type="domain" description="Alpha/beta hydrolase fold-3" evidence="2">
    <location>
        <begin position="55"/>
        <end position="182"/>
    </location>
</feature>
<dbReference type="SUPFAM" id="SSF53474">
    <property type="entry name" value="alpha/beta-Hydrolases"/>
    <property type="match status" value="1"/>
</dbReference>
<dbReference type="Gene3D" id="3.40.50.1820">
    <property type="entry name" value="alpha/beta hydrolase"/>
    <property type="match status" value="1"/>
</dbReference>